<gene>
    <name evidence="2" type="ORF">DOP62_08010</name>
</gene>
<organism evidence="2 3">
    <name type="scientific">Synechococcus elongatus PCC 11801</name>
    <dbReference type="NCBI Taxonomy" id="2219813"/>
    <lineage>
        <taxon>Bacteria</taxon>
        <taxon>Bacillati</taxon>
        <taxon>Cyanobacteriota</taxon>
        <taxon>Cyanophyceae</taxon>
        <taxon>Synechococcales</taxon>
        <taxon>Synechococcaceae</taxon>
        <taxon>Synechococcus</taxon>
    </lineage>
</organism>
<accession>A0AAN1QNN9</accession>
<dbReference type="InterPro" id="IPR023393">
    <property type="entry name" value="START-like_dom_sf"/>
</dbReference>
<dbReference type="PANTHER" id="PTHR34060:SF1">
    <property type="entry name" value="POLYKETIDE CYCLASE _ DEHYDRASE AND LIPID TRANSPORT PROTEIN"/>
    <property type="match status" value="1"/>
</dbReference>
<name>A0AAN1QNN9_SYNEL</name>
<dbReference type="Gene3D" id="3.30.530.20">
    <property type="match status" value="1"/>
</dbReference>
<evidence type="ECO:0000259" key="1">
    <source>
        <dbReference type="Pfam" id="PF03364"/>
    </source>
</evidence>
<evidence type="ECO:0000313" key="2">
    <source>
        <dbReference type="EMBL" id="AZB72660.2"/>
    </source>
</evidence>
<sequence>MSPLSLSFPALQRSPQQDVQIDAQSLGPRQRRIQVQIEVPVAIADLWTLLTDYNRLAEFIPNLSISQQLPTHDGSIRLEQIGSQCFLRFRFCARVVLAMQEVPYDRLEFRMLEGDFEQFDGSWRFQSVDADRTQLTYDVTLAPKLPMPIQLIETQLDQNLAANLLAIRAEAIRRFASDRA</sequence>
<dbReference type="AlphaFoldDB" id="A0AAN1QNN9"/>
<evidence type="ECO:0000313" key="3">
    <source>
        <dbReference type="Proteomes" id="UP000267249"/>
    </source>
</evidence>
<dbReference type="PANTHER" id="PTHR34060">
    <property type="entry name" value="POLYKETIDE CYCLASE / DEHYDRASE AND LIPID TRANSPORT PROTEIN"/>
    <property type="match status" value="1"/>
</dbReference>
<dbReference type="Proteomes" id="UP000267249">
    <property type="component" value="Chromosome"/>
</dbReference>
<dbReference type="CDD" id="cd08866">
    <property type="entry name" value="SRPBCC_11"/>
    <property type="match status" value="1"/>
</dbReference>
<dbReference type="EMBL" id="CP030139">
    <property type="protein sequence ID" value="AZB72660.2"/>
    <property type="molecule type" value="Genomic_DNA"/>
</dbReference>
<dbReference type="InterPro" id="IPR005031">
    <property type="entry name" value="COQ10_START"/>
</dbReference>
<protein>
    <submittedName>
        <fullName evidence="2">SRPBCC family protein</fullName>
    </submittedName>
</protein>
<feature type="domain" description="Coenzyme Q-binding protein COQ10 START" evidence="1">
    <location>
        <begin position="39"/>
        <end position="166"/>
    </location>
</feature>
<dbReference type="RefSeq" id="WP_261789773.1">
    <property type="nucleotide sequence ID" value="NZ_CP030139.2"/>
</dbReference>
<reference evidence="2 3" key="1">
    <citation type="journal article" date="2018" name="Sci. Rep.">
        <title>Genome Features and Biochemical Characteristics of a Robust, Fast Growing and Naturally Transformable Cyanobacterium Synechococcus elongatus PCC 11801 Isolated from India.</title>
        <authorList>
            <person name="Jaiswal D."/>
            <person name="Sengupta A."/>
            <person name="Sohoni S."/>
            <person name="Sengupta S."/>
            <person name="Phadnavis A.G."/>
            <person name="Pakrasi H.B."/>
            <person name="Wangikar P.P."/>
        </authorList>
    </citation>
    <scope>NUCLEOTIDE SEQUENCE [LARGE SCALE GENOMIC DNA]</scope>
    <source>
        <strain evidence="2 3">PCC 11801</strain>
    </source>
</reference>
<dbReference type="Pfam" id="PF03364">
    <property type="entry name" value="Polyketide_cyc"/>
    <property type="match status" value="1"/>
</dbReference>
<proteinExistence type="predicted"/>
<dbReference type="SUPFAM" id="SSF55961">
    <property type="entry name" value="Bet v1-like"/>
    <property type="match status" value="1"/>
</dbReference>